<dbReference type="InterPro" id="IPR037004">
    <property type="entry name" value="Exonuc_VII_ssu_sf"/>
</dbReference>
<dbReference type="Gene3D" id="1.10.287.1040">
    <property type="entry name" value="Exonuclease VII, small subunit"/>
    <property type="match status" value="1"/>
</dbReference>
<keyword evidence="3" id="KW-0540">Nuclease</keyword>
<evidence type="ECO:0000256" key="6">
    <source>
        <dbReference type="NCBIfam" id="TIGR01280"/>
    </source>
</evidence>
<evidence type="ECO:0000256" key="1">
    <source>
        <dbReference type="ARBA" id="ARBA00009998"/>
    </source>
</evidence>
<comment type="caution">
    <text evidence="7">The sequence shown here is derived from an EMBL/GenBank/DDBJ whole genome shotgun (WGS) entry which is preliminary data.</text>
</comment>
<keyword evidence="5" id="KW-0269">Exonuclease</keyword>
<dbReference type="GO" id="GO:0008855">
    <property type="term" value="F:exodeoxyribonuclease VII activity"/>
    <property type="evidence" value="ECO:0007669"/>
    <property type="project" value="UniProtKB-UniRule"/>
</dbReference>
<dbReference type="GO" id="GO:0005829">
    <property type="term" value="C:cytosol"/>
    <property type="evidence" value="ECO:0007669"/>
    <property type="project" value="TreeGrafter"/>
</dbReference>
<protein>
    <recommendedName>
        <fullName evidence="6">Exodeoxyribonuclease VII small subunit</fullName>
        <ecNumber evidence="6">3.1.11.6</ecNumber>
    </recommendedName>
</protein>
<name>A0A9X1Y6J8_9PROT</name>
<dbReference type="PANTHER" id="PTHR34137">
    <property type="entry name" value="EXODEOXYRIBONUCLEASE 7 SMALL SUBUNIT"/>
    <property type="match status" value="1"/>
</dbReference>
<dbReference type="AlphaFoldDB" id="A0A9X1Y6J8"/>
<evidence type="ECO:0000256" key="2">
    <source>
        <dbReference type="ARBA" id="ARBA00022490"/>
    </source>
</evidence>
<dbReference type="InterPro" id="IPR003761">
    <property type="entry name" value="Exonuc_VII_S"/>
</dbReference>
<dbReference type="SUPFAM" id="SSF116842">
    <property type="entry name" value="XseB-like"/>
    <property type="match status" value="1"/>
</dbReference>
<keyword evidence="8" id="KW-1185">Reference proteome</keyword>
<evidence type="ECO:0000313" key="7">
    <source>
        <dbReference type="EMBL" id="MCK8785119.1"/>
    </source>
</evidence>
<comment type="similarity">
    <text evidence="1">Belongs to the XseB family.</text>
</comment>
<dbReference type="PANTHER" id="PTHR34137:SF1">
    <property type="entry name" value="EXODEOXYRIBONUCLEASE 7 SMALL SUBUNIT"/>
    <property type="match status" value="1"/>
</dbReference>
<evidence type="ECO:0000256" key="5">
    <source>
        <dbReference type="ARBA" id="ARBA00022839"/>
    </source>
</evidence>
<accession>A0A9X1Y6J8</accession>
<dbReference type="EMBL" id="JALPRX010000050">
    <property type="protein sequence ID" value="MCK8785119.1"/>
    <property type="molecule type" value="Genomic_DNA"/>
</dbReference>
<evidence type="ECO:0000313" key="8">
    <source>
        <dbReference type="Proteomes" id="UP001139516"/>
    </source>
</evidence>
<evidence type="ECO:0000256" key="4">
    <source>
        <dbReference type="ARBA" id="ARBA00022801"/>
    </source>
</evidence>
<gene>
    <name evidence="7" type="primary">xseB</name>
    <name evidence="7" type="ORF">M0638_12070</name>
</gene>
<dbReference type="NCBIfam" id="TIGR01280">
    <property type="entry name" value="xseB"/>
    <property type="match status" value="1"/>
</dbReference>
<organism evidence="7 8">
    <name type="scientific">Roseomonas acroporae</name>
    <dbReference type="NCBI Taxonomy" id="2937791"/>
    <lineage>
        <taxon>Bacteria</taxon>
        <taxon>Pseudomonadati</taxon>
        <taxon>Pseudomonadota</taxon>
        <taxon>Alphaproteobacteria</taxon>
        <taxon>Acetobacterales</taxon>
        <taxon>Roseomonadaceae</taxon>
        <taxon>Roseomonas</taxon>
    </lineage>
</organism>
<dbReference type="EC" id="3.1.11.6" evidence="6"/>
<dbReference type="GO" id="GO:0009318">
    <property type="term" value="C:exodeoxyribonuclease VII complex"/>
    <property type="evidence" value="ECO:0007669"/>
    <property type="project" value="UniProtKB-UniRule"/>
</dbReference>
<dbReference type="Proteomes" id="UP001139516">
    <property type="component" value="Unassembled WGS sequence"/>
</dbReference>
<sequence length="67" mass="7269">MAELEGIVRRLEGGQGRLEEAIDAYERGAALRRHCEHKLAEAEARVQAIVEGPDGAPAGLREFRDAG</sequence>
<reference evidence="7" key="1">
    <citation type="submission" date="2022-04" db="EMBL/GenBank/DDBJ databases">
        <title>Roseomonas acroporae sp. nov., isolated from coral Acropora digitifera.</title>
        <authorList>
            <person name="Sun H."/>
        </authorList>
    </citation>
    <scope>NUCLEOTIDE SEQUENCE</scope>
    <source>
        <strain evidence="7">NAR14</strain>
    </source>
</reference>
<proteinExistence type="inferred from homology"/>
<keyword evidence="4 7" id="KW-0378">Hydrolase</keyword>
<keyword evidence="2" id="KW-0963">Cytoplasm</keyword>
<dbReference type="GO" id="GO:0006308">
    <property type="term" value="P:DNA catabolic process"/>
    <property type="evidence" value="ECO:0007669"/>
    <property type="project" value="UniProtKB-UniRule"/>
</dbReference>
<evidence type="ECO:0000256" key="3">
    <source>
        <dbReference type="ARBA" id="ARBA00022722"/>
    </source>
</evidence>
<dbReference type="Pfam" id="PF02609">
    <property type="entry name" value="Exonuc_VII_S"/>
    <property type="match status" value="1"/>
</dbReference>